<organism evidence="1 2">
    <name type="scientific">Streptococcus thermophilus M17PTZA496</name>
    <dbReference type="NCBI Taxonomy" id="1433289"/>
    <lineage>
        <taxon>Bacteria</taxon>
        <taxon>Bacillati</taxon>
        <taxon>Bacillota</taxon>
        <taxon>Bacilli</taxon>
        <taxon>Lactobacillales</taxon>
        <taxon>Streptococcaceae</taxon>
        <taxon>Streptococcus</taxon>
    </lineage>
</organism>
<protein>
    <submittedName>
        <fullName evidence="1">Uncharacterized protein</fullName>
    </submittedName>
</protein>
<evidence type="ECO:0000313" key="2">
    <source>
        <dbReference type="Proteomes" id="UP000024559"/>
    </source>
</evidence>
<dbReference type="Proteomes" id="UP000024559">
    <property type="component" value="Unassembled WGS sequence"/>
</dbReference>
<dbReference type="EMBL" id="AZJT01000081">
    <property type="protein sequence ID" value="ETW87898.1"/>
    <property type="molecule type" value="Genomic_DNA"/>
</dbReference>
<dbReference type="HOGENOM" id="CLU_3349417_0_0_9"/>
<sequence>MTPPKQMPSPIIPTAKPAYPGTNARTASAKVITVKII</sequence>
<reference evidence="1 2" key="1">
    <citation type="journal article" date="2014" name="Genome Announc.">
        <title>Genome Sequences of Streptococcus thermophilus Strains MTH17CL396 and M17PTZA496 from Fontina, an Italian PDO Cheese.</title>
        <authorList>
            <person name="Treu L."/>
            <person name="Vendramin V."/>
            <person name="Bovo B."/>
            <person name="Campanaro S."/>
            <person name="Corich V."/>
            <person name="Giacomini A."/>
        </authorList>
    </citation>
    <scope>NUCLEOTIDE SEQUENCE [LARGE SCALE GENOMIC DNA]</scope>
    <source>
        <strain evidence="1 2">M17PTZA496</strain>
    </source>
</reference>
<evidence type="ECO:0000313" key="1">
    <source>
        <dbReference type="EMBL" id="ETW87898.1"/>
    </source>
</evidence>
<name>A0A0E2PYF5_STRTR</name>
<dbReference type="AlphaFoldDB" id="A0A0E2PYF5"/>
<accession>A0A0E2PYF5</accession>
<gene>
    <name evidence="1" type="ORF">X841_11755</name>
</gene>
<comment type="caution">
    <text evidence="1">The sequence shown here is derived from an EMBL/GenBank/DDBJ whole genome shotgun (WGS) entry which is preliminary data.</text>
</comment>
<proteinExistence type="predicted"/>